<dbReference type="Proteomes" id="UP000250918">
    <property type="component" value="Unassembled WGS sequence"/>
</dbReference>
<dbReference type="Gene3D" id="2.60.40.4070">
    <property type="match status" value="1"/>
</dbReference>
<reference evidence="2 3" key="1">
    <citation type="journal article" date="2018" name="ISME J.">
        <title>A methanotrophic archaeon couples anaerobic oxidation of methane to Fe(III) reduction.</title>
        <authorList>
            <person name="Cai C."/>
            <person name="Leu A.O."/>
            <person name="Xie G.J."/>
            <person name="Guo J."/>
            <person name="Feng Y."/>
            <person name="Zhao J.X."/>
            <person name="Tyson G.W."/>
            <person name="Yuan Z."/>
            <person name="Hu S."/>
        </authorList>
    </citation>
    <scope>NUCLEOTIDE SEQUENCE [LARGE SCALE GENOMIC DNA]</scope>
    <source>
        <strain evidence="2">FeB_12</strain>
    </source>
</reference>
<dbReference type="EMBL" id="PQAP01000114">
    <property type="protein sequence ID" value="PWB71469.1"/>
    <property type="molecule type" value="Genomic_DNA"/>
</dbReference>
<organism evidence="2 3">
    <name type="scientific">candidate division GN15 bacterium</name>
    <dbReference type="NCBI Taxonomy" id="2072418"/>
    <lineage>
        <taxon>Bacteria</taxon>
        <taxon>candidate division GN15</taxon>
    </lineage>
</organism>
<evidence type="ECO:0000256" key="1">
    <source>
        <dbReference type="SAM" id="SignalP"/>
    </source>
</evidence>
<evidence type="ECO:0008006" key="4">
    <source>
        <dbReference type="Google" id="ProtNLM"/>
    </source>
</evidence>
<accession>A0A855X660</accession>
<sequence>MNKKLILVSLILLLAVPLFAAPRLGSRGPKPVATDLDNSSFIDANNIFMFVTNQGSFGRDLNGVFGYDYGTFFPYNGIQYILDGSQIASPLYASGLWIGGIDSATTELRVKVAEYNSEYWQGPWETAPVFQDNANIHVYHLYADSLASNPNTDYNNWIYAARQGAPFDGDSATPAMIGDQMCWAVYHDRDDTLKFNNAGNTGPIGIEIRQTTFAFKREGPLNNIIFIKFQAHNRGGRTIQNCYFSLWADPDLGGSGDDLVGCDSTLGLGFIYNATNSDADYGSTPPSLGYDFFQGPLVYTGDLADTGRAWDAAWPGYTNLGMVSFNKYINGTDPEDAGQTYNYMQGLNADGSVYTYNGLPTKYFVAGDPVGNVGDVDFSPADRRFMQSTGPITFRPNDSVEILAAIIVGDGTNRKSSISVMKYYDVFAQKAYDNHFQIANPPVAPIVSASTTNGTITLRWTDTSEVDHGDYPFEGYTIYQGVSPSGPWTVVDNFAVLNATVKDEVIDPNSGQTETRVVKLANDHTMQRYITLREDYITGNPLYNTTRYYYKVGAYSYDPVKLPKILESVTGLSVVPQWPNAGEQLTWALTDTIAVNHAAGRSDGTVTPYVVEPRLLNGHVYKVVFREDPVLGFLWSLVDSTADTTLILDNANQSDDGDYPILDGFHLRVAGPPLQGRSATYRSASPANISPVVHVADTAYEGGRWFTGPGPAYGELQNGMVYLEPRFKGTTLLPSEYPIVEMRWRPMESFTDLTGDGYFTPGEPYVVDDTDLTQKAFMYQNYAPPANYLGFYRVPFTAWDVTDPANPRQLNVVVRDRDQNHQWEYWYEATNDDTLYLPNGGDLSRNYIWILNTTYDPTGTYYGDGTGGTIAATDGPGGAMIDAAWALYMLDRGVVAEGNRWGMLAEEFTYRLVPYFINLPDDTFRFVATSPVKTQTEKDLEAINVVPNPYYLIGPYDPAPTNRNIYFQHLPDSCTISIYNLAGELVKKITRSDATSSITSWDVMTENNLPVASGIYIWVVEAPGFGQRIGKMAVFMEAEVIKKY</sequence>
<gene>
    <name evidence="2" type="ORF">C3F09_07825</name>
</gene>
<dbReference type="AlphaFoldDB" id="A0A855X660"/>
<protein>
    <recommendedName>
        <fullName evidence="4">T9SS type A sorting domain-containing protein</fullName>
    </recommendedName>
</protein>
<keyword evidence="1" id="KW-0732">Signal</keyword>
<dbReference type="SUPFAM" id="SSF49265">
    <property type="entry name" value="Fibronectin type III"/>
    <property type="match status" value="1"/>
</dbReference>
<feature type="chain" id="PRO_5032876418" description="T9SS type A sorting domain-containing protein" evidence="1">
    <location>
        <begin position="21"/>
        <end position="1044"/>
    </location>
</feature>
<dbReference type="InterPro" id="IPR036116">
    <property type="entry name" value="FN3_sf"/>
</dbReference>
<proteinExistence type="predicted"/>
<evidence type="ECO:0000313" key="2">
    <source>
        <dbReference type="EMBL" id="PWB71469.1"/>
    </source>
</evidence>
<evidence type="ECO:0000313" key="3">
    <source>
        <dbReference type="Proteomes" id="UP000250918"/>
    </source>
</evidence>
<feature type="signal peptide" evidence="1">
    <location>
        <begin position="1"/>
        <end position="20"/>
    </location>
</feature>
<name>A0A855X660_9BACT</name>
<comment type="caution">
    <text evidence="2">The sequence shown here is derived from an EMBL/GenBank/DDBJ whole genome shotgun (WGS) entry which is preliminary data.</text>
</comment>